<dbReference type="OrthoDB" id="5485729at2"/>
<dbReference type="InterPro" id="IPR013784">
    <property type="entry name" value="Carb-bd-like_fold"/>
</dbReference>
<dbReference type="EMBL" id="FMZM01000004">
    <property type="protein sequence ID" value="SDC83949.1"/>
    <property type="molecule type" value="Genomic_DNA"/>
</dbReference>
<dbReference type="RefSeq" id="WP_090853960.1">
    <property type="nucleotide sequence ID" value="NZ_FMZM01000004.1"/>
</dbReference>
<dbReference type="STRING" id="1045774.SAMN05421872_104159"/>
<dbReference type="SUPFAM" id="SSF49452">
    <property type="entry name" value="Starch-binding domain-like"/>
    <property type="match status" value="1"/>
</dbReference>
<dbReference type="GO" id="GO:0004180">
    <property type="term" value="F:carboxypeptidase activity"/>
    <property type="evidence" value="ECO:0007669"/>
    <property type="project" value="UniProtKB-KW"/>
</dbReference>
<dbReference type="Gene3D" id="2.60.40.2700">
    <property type="match status" value="2"/>
</dbReference>
<reference evidence="1 2" key="1">
    <citation type="submission" date="2016-10" db="EMBL/GenBank/DDBJ databases">
        <authorList>
            <person name="de Groot N.N."/>
        </authorList>
    </citation>
    <scope>NUCLEOTIDE SEQUENCE [LARGE SCALE GENOMIC DNA]</scope>
    <source>
        <strain evidence="1 2">CGMCC 4.6858</strain>
    </source>
</reference>
<dbReference type="Proteomes" id="UP000199034">
    <property type="component" value="Unassembled WGS sequence"/>
</dbReference>
<gene>
    <name evidence="1" type="ORF">SAMN05421872_104159</name>
</gene>
<keyword evidence="1" id="KW-0378">Hydrolase</keyword>
<accession>A0A1G6PV33</accession>
<evidence type="ECO:0000313" key="2">
    <source>
        <dbReference type="Proteomes" id="UP000199034"/>
    </source>
</evidence>
<proteinExistence type="predicted"/>
<evidence type="ECO:0000313" key="1">
    <source>
        <dbReference type="EMBL" id="SDC83949.1"/>
    </source>
</evidence>
<keyword evidence="2" id="KW-1185">Reference proteome</keyword>
<name>A0A1G6PV33_9ACTN</name>
<sequence>MSPAAGARTRTATTIVALAALLLGTLVAVLGTHTPADAADPPAPGGSERRYAPGIDPTLPADATVRGTVLGPDGLLRDYVLVEAFSVLDPGGEPVASDLTYEVGDLASHGAYTLHVPAGDYLVRFSSPDGVAPALEPAYYGGGAGTTVTVAPAQDLLLDAVALERDRGVPVTGRVLDQDGRPMGGIRVSLVRSVSDLEYSVRSQVWTDDDGAFTFPAVDRGRTFTISVYGAYDIDETRLGLPTTWLGGAPSIIDAETFTLGSRSPGRSVGDLVLRSGTPVTGTITLRDTYAQGVDVALVHLNAEGDRGWVVAWAWLPNGVRRYRFSALPGRYTLAAIPADGPDEGETFFLGDTTDLGEAQSFLVGDQAYDAGSIPVGPGATQVTFQLFDRDGGPADGDQLWAGLVDRDGTVLSRATGLGGGRYQAKVRWNTEFTVYVYDQVRKERRYLGGGTVRREARFLSASPESATLDVGAISFQLPAPTAATPTVRGTARAGQRLAVDVPTWSTSEVRSAFQWRRDDVPIDGAVDASYQLTSADVGHVVSVRITGSASGRAPGVVTSPGLLVGAGEAPTATTPAPTGTARNGHVLTAPSPDWSLPEVSSTYQWLRDGQPIRGATSDSYLLRTPDVGHRISVRITGHRPGHETGTVTSAAVPVGLGDPPPVLQRGFIRGSSDPDGGIVRLSPTIWPADATSTLQWYADGRRVPGATSTTLRLSPRLARTTLTVVSTATRVGSVSATSTSYSFRVWFAAPRIRLTARGSKVTLRVSAPGGLPTTGRVVIHHDRRIVARTMLTARQHGVTTIDLARLGRGRHTVRVSYGGNDLVGPTGGRPLKVDIE</sequence>
<keyword evidence="1" id="KW-0645">Protease</keyword>
<organism evidence="1 2">
    <name type="scientific">Nocardioides lianchengensis</name>
    <dbReference type="NCBI Taxonomy" id="1045774"/>
    <lineage>
        <taxon>Bacteria</taxon>
        <taxon>Bacillati</taxon>
        <taxon>Actinomycetota</taxon>
        <taxon>Actinomycetes</taxon>
        <taxon>Propionibacteriales</taxon>
        <taxon>Nocardioidaceae</taxon>
        <taxon>Nocardioides</taxon>
    </lineage>
</organism>
<dbReference type="AlphaFoldDB" id="A0A1G6PV33"/>
<dbReference type="GO" id="GO:0030246">
    <property type="term" value="F:carbohydrate binding"/>
    <property type="evidence" value="ECO:0007669"/>
    <property type="project" value="InterPro"/>
</dbReference>
<keyword evidence="1" id="KW-0121">Carboxypeptidase</keyword>
<protein>
    <submittedName>
        <fullName evidence="1">Carboxypeptidase regulatory-like domain-containing protein</fullName>
    </submittedName>
</protein>